<feature type="transmembrane region" description="Helical" evidence="2">
    <location>
        <begin position="21"/>
        <end position="40"/>
    </location>
</feature>
<comment type="caution">
    <text evidence="3">The sequence shown here is derived from an EMBL/GenBank/DDBJ whole genome shotgun (WGS) entry which is preliminary data.</text>
</comment>
<organism evidence="3 4">
    <name type="scientific">Akkermansia muciniphila</name>
    <dbReference type="NCBI Taxonomy" id="239935"/>
    <lineage>
        <taxon>Bacteria</taxon>
        <taxon>Pseudomonadati</taxon>
        <taxon>Verrucomicrobiota</taxon>
        <taxon>Verrucomicrobiia</taxon>
        <taxon>Verrucomicrobiales</taxon>
        <taxon>Akkermansiaceae</taxon>
        <taxon>Akkermansia</taxon>
    </lineage>
</organism>
<name>A0A2N8IF74_9BACT</name>
<feature type="compositionally biased region" description="Low complexity" evidence="1">
    <location>
        <begin position="232"/>
        <end position="252"/>
    </location>
</feature>
<dbReference type="Proteomes" id="UP000235914">
    <property type="component" value="Unassembled WGS sequence"/>
</dbReference>
<sequence length="295" mass="31752">MRTPSPLPPAPRIKRKRQKTAQNGTSCILFLEMGCIFLFYNVTIAIAMTNIHPFTTAAACILTAGAALFTSSCQPASPESYARQFATAQHVSVHGYNGRETLTSRVYADWGSMPANARRAMEEYIKGAEWKTMDYIRPQYFIQVDRSFWAICIDNDGNMTGIIPFRNGKDARKMSVNNHFKMLVNTTDRAPALGYAILKNLAYADGLRVSTRKADGLETPVPAPPAMKVVVPPKGAAPSAAPAAKSAATSVSEPGATEETPADDTAGTEEEPSADSAAESEDTTTTDDAAVTDDF</sequence>
<dbReference type="AlphaFoldDB" id="A0A2N8IF74"/>
<accession>A0A2N8IF74</accession>
<evidence type="ECO:0000256" key="2">
    <source>
        <dbReference type="SAM" id="Phobius"/>
    </source>
</evidence>
<feature type="region of interest" description="Disordered" evidence="1">
    <location>
        <begin position="232"/>
        <end position="295"/>
    </location>
</feature>
<gene>
    <name evidence="3" type="ORF">CXU09_01285</name>
</gene>
<keyword evidence="2" id="KW-0472">Membrane</keyword>
<reference evidence="3 4" key="1">
    <citation type="journal article" date="2017" name="BMC Genomics">
        <title>Genome sequencing of 39 Akkermansia muciniphila isolates reveals its population structure, genomic and functional diverisity, and global distribution in mammalian gut microbiotas.</title>
        <authorList>
            <person name="Guo X."/>
            <person name="Li S."/>
            <person name="Zhang J."/>
            <person name="Wu F."/>
            <person name="Li X."/>
            <person name="Wu D."/>
            <person name="Zhang M."/>
            <person name="Ou Z."/>
            <person name="Jie Z."/>
            <person name="Yan Q."/>
            <person name="Li P."/>
            <person name="Yi J."/>
            <person name="Peng Y."/>
        </authorList>
    </citation>
    <scope>NUCLEOTIDE SEQUENCE [LARGE SCALE GENOMIC DNA]</scope>
    <source>
        <strain evidence="3 4">GP43</strain>
    </source>
</reference>
<protein>
    <submittedName>
        <fullName evidence="3">Uncharacterized protein</fullName>
    </submittedName>
</protein>
<keyword evidence="2" id="KW-0812">Transmembrane</keyword>
<keyword evidence="2" id="KW-1133">Transmembrane helix</keyword>
<evidence type="ECO:0000313" key="4">
    <source>
        <dbReference type="Proteomes" id="UP000235914"/>
    </source>
</evidence>
<feature type="compositionally biased region" description="Acidic residues" evidence="1">
    <location>
        <begin position="260"/>
        <end position="295"/>
    </location>
</feature>
<proteinExistence type="predicted"/>
<evidence type="ECO:0000256" key="1">
    <source>
        <dbReference type="SAM" id="MobiDB-lite"/>
    </source>
</evidence>
<dbReference type="EMBL" id="PJKN01000001">
    <property type="protein sequence ID" value="PNC57729.1"/>
    <property type="molecule type" value="Genomic_DNA"/>
</dbReference>
<evidence type="ECO:0000313" key="3">
    <source>
        <dbReference type="EMBL" id="PNC57729.1"/>
    </source>
</evidence>